<reference evidence="2 3" key="1">
    <citation type="submission" date="2020-07" db="EMBL/GenBank/DDBJ databases">
        <title>Genomic Encyclopedia of Type Strains, Phase IV (KMG-V): Genome sequencing to study the core and pangenomes of soil and plant-associated prokaryotes.</title>
        <authorList>
            <person name="Whitman W."/>
        </authorList>
    </citation>
    <scope>NUCLEOTIDE SEQUENCE [LARGE SCALE GENOMIC DNA]</scope>
    <source>
        <strain evidence="2 3">M8UP30</strain>
    </source>
</reference>
<sequence length="291" mass="32923">MEQLWRLVRESHEQPMTGTSRPVELVRPNELGVTFIGHSSFLLQVYGRKLLVDPVFSKRLIVLRRQRRPGVVVDALPAIDIVLLTHAHMDHLDMASLRRVIRATRKLTGQTPEVIVPRGVEDLVERLGFSRIHGLAWWEQIEVQGLKVTMTPCKHWGARMFRDTHRGYGGYVVEGGGQSVYHSGDTAYFDGFSEIGARLRPEVALLPIGAYFPDSYRSVHTSPEEALRGFVDLGAQQMVPMHYGTFRLGREPMEEPLQRLELEAERLGIEGKLKILAEGETMHLCPATSIR</sequence>
<dbReference type="PANTHER" id="PTHR15032">
    <property type="entry name" value="N-ACYL-PHOSPHATIDYLETHANOLAMINE-HYDROLYZING PHOSPHOLIPASE D"/>
    <property type="match status" value="1"/>
</dbReference>
<feature type="domain" description="Metallo-beta-lactamase" evidence="1">
    <location>
        <begin position="37"/>
        <end position="242"/>
    </location>
</feature>
<evidence type="ECO:0000313" key="2">
    <source>
        <dbReference type="EMBL" id="NYF53664.1"/>
    </source>
</evidence>
<protein>
    <submittedName>
        <fullName evidence="2">L-ascorbate metabolism protein UlaG (Beta-lactamase superfamily)</fullName>
    </submittedName>
</protein>
<dbReference type="EMBL" id="JACCCV010000002">
    <property type="protein sequence ID" value="NYF53664.1"/>
    <property type="molecule type" value="Genomic_DNA"/>
</dbReference>
<name>A0A7Y9NQF8_9BACT</name>
<dbReference type="Gene3D" id="3.60.15.10">
    <property type="entry name" value="Ribonuclease Z/Hydroxyacylglutathione hydrolase-like"/>
    <property type="match status" value="1"/>
</dbReference>
<proteinExistence type="predicted"/>
<organism evidence="2 3">
    <name type="scientific">Tunturiibacter lichenicola</name>
    <dbReference type="NCBI Taxonomy" id="2051959"/>
    <lineage>
        <taxon>Bacteria</taxon>
        <taxon>Pseudomonadati</taxon>
        <taxon>Acidobacteriota</taxon>
        <taxon>Terriglobia</taxon>
        <taxon>Terriglobales</taxon>
        <taxon>Acidobacteriaceae</taxon>
        <taxon>Tunturiibacter</taxon>
    </lineage>
</organism>
<dbReference type="InterPro" id="IPR001279">
    <property type="entry name" value="Metallo-B-lactamas"/>
</dbReference>
<dbReference type="GO" id="GO:0005737">
    <property type="term" value="C:cytoplasm"/>
    <property type="evidence" value="ECO:0007669"/>
    <property type="project" value="TreeGrafter"/>
</dbReference>
<evidence type="ECO:0000259" key="1">
    <source>
        <dbReference type="SMART" id="SM00849"/>
    </source>
</evidence>
<dbReference type="SMART" id="SM00849">
    <property type="entry name" value="Lactamase_B"/>
    <property type="match status" value="1"/>
</dbReference>
<dbReference type="Proteomes" id="UP000534186">
    <property type="component" value="Unassembled WGS sequence"/>
</dbReference>
<dbReference type="InterPro" id="IPR036866">
    <property type="entry name" value="RibonucZ/Hydroxyglut_hydro"/>
</dbReference>
<accession>A0A7Y9NQF8</accession>
<dbReference type="GO" id="GO:0008270">
    <property type="term" value="F:zinc ion binding"/>
    <property type="evidence" value="ECO:0007669"/>
    <property type="project" value="InterPro"/>
</dbReference>
<comment type="caution">
    <text evidence="2">The sequence shown here is derived from an EMBL/GenBank/DDBJ whole genome shotgun (WGS) entry which is preliminary data.</text>
</comment>
<dbReference type="PIRSF" id="PIRSF038896">
    <property type="entry name" value="NAPE-PLD"/>
    <property type="match status" value="1"/>
</dbReference>
<dbReference type="PANTHER" id="PTHR15032:SF36">
    <property type="entry name" value="METALLO-BETA-LACTAMASE DOMAIN-CONTAINING PROTEIN"/>
    <property type="match status" value="1"/>
</dbReference>
<evidence type="ECO:0000313" key="3">
    <source>
        <dbReference type="Proteomes" id="UP000534186"/>
    </source>
</evidence>
<dbReference type="InterPro" id="IPR024884">
    <property type="entry name" value="NAPE-PLD"/>
</dbReference>
<dbReference type="SUPFAM" id="SSF56281">
    <property type="entry name" value="Metallo-hydrolase/oxidoreductase"/>
    <property type="match status" value="1"/>
</dbReference>
<gene>
    <name evidence="2" type="ORF">HDF12_004063</name>
</gene>
<dbReference type="AlphaFoldDB" id="A0A7Y9NQF8"/>
<dbReference type="Pfam" id="PF12706">
    <property type="entry name" value="Lactamase_B_2"/>
    <property type="match status" value="1"/>
</dbReference>
<dbReference type="GO" id="GO:0070290">
    <property type="term" value="F:N-acylphosphatidylethanolamine-specific phospholipase D activity"/>
    <property type="evidence" value="ECO:0007669"/>
    <property type="project" value="InterPro"/>
</dbReference>